<reference evidence="2 3" key="1">
    <citation type="submission" date="2024-01" db="EMBL/GenBank/DDBJ databases">
        <title>Genome assemblies of Stephania.</title>
        <authorList>
            <person name="Yang L."/>
        </authorList>
    </citation>
    <scope>NUCLEOTIDE SEQUENCE [LARGE SCALE GENOMIC DNA]</scope>
    <source>
        <strain evidence="2">JXDWG</strain>
        <tissue evidence="2">Leaf</tissue>
    </source>
</reference>
<keyword evidence="3" id="KW-1185">Reference proteome</keyword>
<sequence>MIYNQKQINANKFLQLTELGSFYGLGSLAKRKRGYEDPGANTSRELMVRRSECYAVVQRLVQFKAFIQSHLGIRMDFRASTSQAPPPPPHQEHHQLVGIDPARSPQQQHDDVDGDIQDWVYKEHLGDES</sequence>
<dbReference type="AlphaFoldDB" id="A0AAP0J2K3"/>
<name>A0AAP0J2K3_9MAGN</name>
<proteinExistence type="predicted"/>
<protein>
    <submittedName>
        <fullName evidence="2">Uncharacterized protein</fullName>
    </submittedName>
</protein>
<evidence type="ECO:0000313" key="3">
    <source>
        <dbReference type="Proteomes" id="UP001419268"/>
    </source>
</evidence>
<comment type="caution">
    <text evidence="2">The sequence shown here is derived from an EMBL/GenBank/DDBJ whole genome shotgun (WGS) entry which is preliminary data.</text>
</comment>
<evidence type="ECO:0000256" key="1">
    <source>
        <dbReference type="SAM" id="MobiDB-lite"/>
    </source>
</evidence>
<dbReference type="Proteomes" id="UP001419268">
    <property type="component" value="Unassembled WGS sequence"/>
</dbReference>
<feature type="region of interest" description="Disordered" evidence="1">
    <location>
        <begin position="79"/>
        <end position="114"/>
    </location>
</feature>
<evidence type="ECO:0000313" key="2">
    <source>
        <dbReference type="EMBL" id="KAK9126269.1"/>
    </source>
</evidence>
<gene>
    <name evidence="2" type="ORF">Scep_015115</name>
</gene>
<accession>A0AAP0J2K3</accession>
<dbReference type="EMBL" id="JBBNAG010000006">
    <property type="protein sequence ID" value="KAK9126269.1"/>
    <property type="molecule type" value="Genomic_DNA"/>
</dbReference>
<organism evidence="2 3">
    <name type="scientific">Stephania cephalantha</name>
    <dbReference type="NCBI Taxonomy" id="152367"/>
    <lineage>
        <taxon>Eukaryota</taxon>
        <taxon>Viridiplantae</taxon>
        <taxon>Streptophyta</taxon>
        <taxon>Embryophyta</taxon>
        <taxon>Tracheophyta</taxon>
        <taxon>Spermatophyta</taxon>
        <taxon>Magnoliopsida</taxon>
        <taxon>Ranunculales</taxon>
        <taxon>Menispermaceae</taxon>
        <taxon>Menispermoideae</taxon>
        <taxon>Cissampelideae</taxon>
        <taxon>Stephania</taxon>
    </lineage>
</organism>